<dbReference type="Pfam" id="PF02852">
    <property type="entry name" value="Pyr_redox_dim"/>
    <property type="match status" value="1"/>
</dbReference>
<dbReference type="InterPro" id="IPR016156">
    <property type="entry name" value="FAD/NAD-linked_Rdtase_dimer_sf"/>
</dbReference>
<dbReference type="PANTHER" id="PTHR43429">
    <property type="entry name" value="PYRIDINE NUCLEOTIDE-DISULFIDE OXIDOREDUCTASE DOMAIN-CONTAINING"/>
    <property type="match status" value="1"/>
</dbReference>
<dbReference type="SUPFAM" id="SSF52821">
    <property type="entry name" value="Rhodanese/Cell cycle control phosphatase"/>
    <property type="match status" value="1"/>
</dbReference>
<dbReference type="SUPFAM" id="SSF55424">
    <property type="entry name" value="FAD/NAD-linked reductases, dimerisation (C-terminal) domain"/>
    <property type="match status" value="1"/>
</dbReference>
<dbReference type="Pfam" id="PF07992">
    <property type="entry name" value="Pyr_redox_2"/>
    <property type="match status" value="1"/>
</dbReference>
<dbReference type="Proteomes" id="UP000198577">
    <property type="component" value="Unassembled WGS sequence"/>
</dbReference>
<keyword evidence="5" id="KW-0560">Oxidoreductase</keyword>
<keyword evidence="9" id="KW-1185">Reference proteome</keyword>
<keyword evidence="3" id="KW-0285">Flavoprotein</keyword>
<dbReference type="Gene3D" id="3.50.50.60">
    <property type="entry name" value="FAD/NAD(P)-binding domain"/>
    <property type="match status" value="2"/>
</dbReference>
<organism evidence="8 9">
    <name type="scientific">Caldicoprobacter faecalis</name>
    <dbReference type="NCBI Taxonomy" id="937334"/>
    <lineage>
        <taxon>Bacteria</taxon>
        <taxon>Bacillati</taxon>
        <taxon>Bacillota</taxon>
        <taxon>Clostridia</taxon>
        <taxon>Caldicoprobacterales</taxon>
        <taxon>Caldicoprobacteraceae</taxon>
        <taxon>Caldicoprobacter</taxon>
    </lineage>
</organism>
<dbReference type="PANTHER" id="PTHR43429:SF1">
    <property type="entry name" value="NAD(P)H SULFUR OXIDOREDUCTASE (COA-DEPENDENT)"/>
    <property type="match status" value="1"/>
</dbReference>
<comment type="similarity">
    <text evidence="2">Belongs to the class-III pyridine nucleotide-disulfide oxidoreductase family.</text>
</comment>
<gene>
    <name evidence="8" type="ORF">SAMN05444406_11334</name>
</gene>
<dbReference type="PRINTS" id="PR00411">
    <property type="entry name" value="PNDRDTASEI"/>
</dbReference>
<sequence>MGKKRLVVIGDELDGIRAAARAVRENPEIEAKVLISSEHLSFNCYILSYFIQNSDEDIFSFMDGIIETFKAQYGIDILTHLKVTDILPLEKKVVFEDLKKGHSSAVEYDKLIIATGAVPVVPEVEGINLGNVLFLRSLDDVMAIREGIEAGRIKKAVVVGANMVGVYTAESLWKRGVKVTLVERGPQILPELDMEMAELVRRQMEHKGVEVLVGEKVLSLIGNAKGDVVEVHTPERILPADLVIWLEDMKPNVEVAKKAGIIIGDSGAIEVDQYMETNVPGIYALGSCAQRIHQITGKPVWLYRQAVDDVALQAVSENIAFENGRVLEKGVLGTMSIQAFDLGIARTGLSLAQAREEGYEVETAIVSVYDDRYACGGSYRENVIKLMVDRSNGKILGVQCVGGVLSDKLVDTVAAVISMGGTARDLAMLDVARHFSYFMNLHPIPLVAHVMVNKLEGKLKGISPFELNDLMQDGEVILLDVRTESEFKMGTLPGAINIPLEELEARKDELDRQRSIVLISERGRRAYLAFVKLKQLGFERLRVLDGGLLIYPFA</sequence>
<protein>
    <submittedName>
        <fullName evidence="8">NADPH-dependent 2,4-dienoyl-CoA reductase, sulfur reductase</fullName>
    </submittedName>
</protein>
<dbReference type="Gene3D" id="3.40.250.10">
    <property type="entry name" value="Rhodanese-like domain"/>
    <property type="match status" value="1"/>
</dbReference>
<dbReference type="PROSITE" id="PS50206">
    <property type="entry name" value="RHODANESE_3"/>
    <property type="match status" value="1"/>
</dbReference>
<dbReference type="STRING" id="937334.SAMN05444406_11334"/>
<dbReference type="InterPro" id="IPR036188">
    <property type="entry name" value="FAD/NAD-bd_sf"/>
</dbReference>
<dbReference type="Pfam" id="PF00581">
    <property type="entry name" value="Rhodanese"/>
    <property type="match status" value="1"/>
</dbReference>
<evidence type="ECO:0000256" key="4">
    <source>
        <dbReference type="ARBA" id="ARBA00022827"/>
    </source>
</evidence>
<dbReference type="InterPro" id="IPR050260">
    <property type="entry name" value="FAD-bd_OxRdtase"/>
</dbReference>
<feature type="domain" description="Rhodanese" evidence="7">
    <location>
        <begin position="472"/>
        <end position="554"/>
    </location>
</feature>
<dbReference type="InterPro" id="IPR001763">
    <property type="entry name" value="Rhodanese-like_dom"/>
</dbReference>
<dbReference type="InterPro" id="IPR004099">
    <property type="entry name" value="Pyr_nucl-diS_OxRdtase_dimer"/>
</dbReference>
<name>A0A1I5VZ39_9FIRM</name>
<evidence type="ECO:0000256" key="2">
    <source>
        <dbReference type="ARBA" id="ARBA00009130"/>
    </source>
</evidence>
<dbReference type="RefSeq" id="WP_025748203.1">
    <property type="nucleotide sequence ID" value="NZ_FOXR01000013.1"/>
</dbReference>
<evidence type="ECO:0000256" key="3">
    <source>
        <dbReference type="ARBA" id="ARBA00022630"/>
    </source>
</evidence>
<evidence type="ECO:0000256" key="5">
    <source>
        <dbReference type="ARBA" id="ARBA00023002"/>
    </source>
</evidence>
<reference evidence="8 9" key="1">
    <citation type="submission" date="2016-10" db="EMBL/GenBank/DDBJ databases">
        <authorList>
            <person name="de Groot N.N."/>
        </authorList>
    </citation>
    <scope>NUCLEOTIDE SEQUENCE [LARGE SCALE GENOMIC DNA]</scope>
    <source>
        <strain evidence="8 9">DSM 20678</strain>
    </source>
</reference>
<dbReference type="InterPro" id="IPR036873">
    <property type="entry name" value="Rhodanese-like_dom_sf"/>
</dbReference>
<dbReference type="GO" id="GO:0016491">
    <property type="term" value="F:oxidoreductase activity"/>
    <property type="evidence" value="ECO:0007669"/>
    <property type="project" value="UniProtKB-KW"/>
</dbReference>
<dbReference type="SMART" id="SM00450">
    <property type="entry name" value="RHOD"/>
    <property type="match status" value="1"/>
</dbReference>
<dbReference type="OrthoDB" id="9802028at2"/>
<keyword evidence="6" id="KW-0676">Redox-active center</keyword>
<proteinExistence type="inferred from homology"/>
<dbReference type="EMBL" id="FOXR01000013">
    <property type="protein sequence ID" value="SFQ12690.1"/>
    <property type="molecule type" value="Genomic_DNA"/>
</dbReference>
<keyword evidence="4" id="KW-0274">FAD</keyword>
<dbReference type="CDD" id="cd00158">
    <property type="entry name" value="RHOD"/>
    <property type="match status" value="1"/>
</dbReference>
<dbReference type="SUPFAM" id="SSF51905">
    <property type="entry name" value="FAD/NAD(P)-binding domain"/>
    <property type="match status" value="2"/>
</dbReference>
<evidence type="ECO:0000256" key="6">
    <source>
        <dbReference type="ARBA" id="ARBA00023284"/>
    </source>
</evidence>
<evidence type="ECO:0000313" key="8">
    <source>
        <dbReference type="EMBL" id="SFQ12690.1"/>
    </source>
</evidence>
<accession>A0A1I5VZ39</accession>
<evidence type="ECO:0000256" key="1">
    <source>
        <dbReference type="ARBA" id="ARBA00001974"/>
    </source>
</evidence>
<dbReference type="AlphaFoldDB" id="A0A1I5VZ39"/>
<dbReference type="InterPro" id="IPR023753">
    <property type="entry name" value="FAD/NAD-binding_dom"/>
</dbReference>
<dbReference type="PRINTS" id="PR00368">
    <property type="entry name" value="FADPNR"/>
</dbReference>
<comment type="cofactor">
    <cofactor evidence="1">
        <name>FAD</name>
        <dbReference type="ChEBI" id="CHEBI:57692"/>
    </cofactor>
</comment>
<evidence type="ECO:0000259" key="7">
    <source>
        <dbReference type="PROSITE" id="PS50206"/>
    </source>
</evidence>
<evidence type="ECO:0000313" key="9">
    <source>
        <dbReference type="Proteomes" id="UP000198577"/>
    </source>
</evidence>